<evidence type="ECO:0000256" key="2">
    <source>
        <dbReference type="ARBA" id="ARBA00008143"/>
    </source>
</evidence>
<dbReference type="GO" id="GO:0044718">
    <property type="term" value="P:siderophore transmembrane transport"/>
    <property type="evidence" value="ECO:0007669"/>
    <property type="project" value="TreeGrafter"/>
</dbReference>
<evidence type="ECO:0000259" key="16">
    <source>
        <dbReference type="Pfam" id="PF07715"/>
    </source>
</evidence>
<dbReference type="InParanoid" id="A0A7X0MXU8"/>
<feature type="chain" id="PRO_5030651979" evidence="14">
    <location>
        <begin position="21"/>
        <end position="738"/>
    </location>
</feature>
<evidence type="ECO:0000256" key="10">
    <source>
        <dbReference type="ARBA" id="ARBA00023237"/>
    </source>
</evidence>
<proteinExistence type="inferred from homology"/>
<dbReference type="EMBL" id="JACHHT010000004">
    <property type="protein sequence ID" value="MBB6523590.1"/>
    <property type="molecule type" value="Genomic_DNA"/>
</dbReference>
<dbReference type="AlphaFoldDB" id="A0A7X0MXU8"/>
<feature type="compositionally biased region" description="Basic and acidic residues" evidence="13">
    <location>
        <begin position="218"/>
        <end position="231"/>
    </location>
</feature>
<dbReference type="PROSITE" id="PS52016">
    <property type="entry name" value="TONB_DEPENDENT_REC_3"/>
    <property type="match status" value="1"/>
</dbReference>
<evidence type="ECO:0000256" key="12">
    <source>
        <dbReference type="RuleBase" id="RU003357"/>
    </source>
</evidence>
<keyword evidence="18" id="KW-1185">Reference proteome</keyword>
<evidence type="ECO:0000256" key="1">
    <source>
        <dbReference type="ARBA" id="ARBA00004571"/>
    </source>
</evidence>
<feature type="domain" description="TonB-dependent receptor plug" evidence="16">
    <location>
        <begin position="33"/>
        <end position="145"/>
    </location>
</feature>
<comment type="subcellular location">
    <subcellularLocation>
        <location evidence="1 11">Cell outer membrane</location>
        <topology evidence="1 11">Multi-pass membrane protein</topology>
    </subcellularLocation>
</comment>
<dbReference type="CDD" id="cd01347">
    <property type="entry name" value="ligand_gated_channel"/>
    <property type="match status" value="1"/>
</dbReference>
<evidence type="ECO:0000256" key="8">
    <source>
        <dbReference type="ARBA" id="ARBA00023136"/>
    </source>
</evidence>
<keyword evidence="4 11" id="KW-1134">Transmembrane beta strand</keyword>
<name>A0A7X0MXU8_9GAMM</name>
<evidence type="ECO:0000313" key="18">
    <source>
        <dbReference type="Proteomes" id="UP000528457"/>
    </source>
</evidence>
<evidence type="ECO:0000313" key="17">
    <source>
        <dbReference type="EMBL" id="MBB6523590.1"/>
    </source>
</evidence>
<gene>
    <name evidence="17" type="ORF">HNR48_003904</name>
</gene>
<evidence type="ECO:0000256" key="13">
    <source>
        <dbReference type="SAM" id="MobiDB-lite"/>
    </source>
</evidence>
<dbReference type="PANTHER" id="PTHR30069:SF29">
    <property type="entry name" value="HEMOGLOBIN AND HEMOGLOBIN-HAPTOGLOBIN-BINDING PROTEIN 1-RELATED"/>
    <property type="match status" value="1"/>
</dbReference>
<keyword evidence="3 11" id="KW-0813">Transport</keyword>
<dbReference type="InterPro" id="IPR012910">
    <property type="entry name" value="Plug_dom"/>
</dbReference>
<dbReference type="InterPro" id="IPR036942">
    <property type="entry name" value="Beta-barrel_TonB_sf"/>
</dbReference>
<evidence type="ECO:0000256" key="6">
    <source>
        <dbReference type="ARBA" id="ARBA00022729"/>
    </source>
</evidence>
<dbReference type="GO" id="GO:0015344">
    <property type="term" value="F:siderophore uptake transmembrane transporter activity"/>
    <property type="evidence" value="ECO:0007669"/>
    <property type="project" value="TreeGrafter"/>
</dbReference>
<sequence>MFKKSTLALAIALVSSNSFAQVQELETTKVKGETKENQEVISNLKIEENMVNNLDDLVRDLPGVVIKAADGRWGGTGFNIRGVDDDRIAVSIDGVEQGETLQYEGGQAYGYFKGGRNGLELETVKQVSITKGADSVISGSGALGGSVRFVTKDADDFLKESGNDFGLDFSSSYDSASESTMGSLALAGRSGQFEALLIGTKRSGHETENHTAGPDIDGSQRERPDPQDRDTDSILLKLNYDISSNNTIGLVVEDYTQEIKTDARSYNGPWYINRQGDDTSERQRVGIFHKMEVNAGLFDRIEWSIDRQNIDFEAKTPQGVNIPGFFGPPVVGFRVDNRSFDQELTQFKFDFNKRIQTGDVEHELFYGFAYSDKEVDNEETRLFTPEGSTEVIPSTRQALVPHSEIKNYNLFVLDRITLSNETQLEVGIRYDDYEYDATASEFYADRLGGSLNKQDFDFFSGALGLTQKINDNSKIIAKIGRAFRAPTVENLYTRSGSADDWRTGPNPDLDVETATNYELTFETQFDAGRISITGFFNQYQDFIESQSRTRINAAGAEDIYSVAANVGEADTKGLEISASVDLHKALGAPEGMSAFASSAYADGEQENGDPLTSIQPFSAKLGFGYNQDDWGVNSTLTYTSAKDAEDAYSTNADGERVERDYLSNSSAVLDITAFYKVTEQLTLRAGVFNVTDKEYYIWDSIRFVGRDDLRPGIGVRGNGITRFTEPGRNFTLRADFSF</sequence>
<dbReference type="Pfam" id="PF00593">
    <property type="entry name" value="TonB_dep_Rec_b-barrel"/>
    <property type="match status" value="1"/>
</dbReference>
<accession>A0A7X0MXU8</accession>
<keyword evidence="8 11" id="KW-0472">Membrane</keyword>
<protein>
    <submittedName>
        <fullName evidence="17">Hemoglobin/transferrin/lactoferrin receptor protein</fullName>
    </submittedName>
</protein>
<dbReference type="NCBIfam" id="TIGR01786">
    <property type="entry name" value="TonB-hemlactrns"/>
    <property type="match status" value="1"/>
</dbReference>
<dbReference type="InterPro" id="IPR037066">
    <property type="entry name" value="Plug_dom_sf"/>
</dbReference>
<dbReference type="InterPro" id="IPR000531">
    <property type="entry name" value="Beta-barrel_TonB"/>
</dbReference>
<evidence type="ECO:0000256" key="7">
    <source>
        <dbReference type="ARBA" id="ARBA00023077"/>
    </source>
</evidence>
<evidence type="ECO:0000256" key="9">
    <source>
        <dbReference type="ARBA" id="ARBA00023170"/>
    </source>
</evidence>
<comment type="similarity">
    <text evidence="2">Belongs to the TonB-dependent receptor family. Hemoglobin/haptoglobin binding protein subfamily.</text>
</comment>
<dbReference type="Proteomes" id="UP000528457">
    <property type="component" value="Unassembled WGS sequence"/>
</dbReference>
<reference evidence="17 18" key="1">
    <citation type="submission" date="2020-08" db="EMBL/GenBank/DDBJ databases">
        <title>Genomic Encyclopedia of Type Strains, Phase IV (KMG-IV): sequencing the most valuable type-strain genomes for metagenomic binning, comparative biology and taxonomic classification.</title>
        <authorList>
            <person name="Goeker M."/>
        </authorList>
    </citation>
    <scope>NUCLEOTIDE SEQUENCE [LARGE SCALE GENOMIC DNA]</scope>
    <source>
        <strain evidence="17 18">DSM 22368</strain>
    </source>
</reference>
<evidence type="ECO:0000259" key="15">
    <source>
        <dbReference type="Pfam" id="PF00593"/>
    </source>
</evidence>
<feature type="domain" description="TonB-dependent receptor-like beta-barrel" evidence="15">
    <location>
        <begin position="229"/>
        <end position="690"/>
    </location>
</feature>
<evidence type="ECO:0000256" key="3">
    <source>
        <dbReference type="ARBA" id="ARBA00022448"/>
    </source>
</evidence>
<feature type="signal peptide" evidence="14">
    <location>
        <begin position="1"/>
        <end position="20"/>
    </location>
</feature>
<comment type="caution">
    <text evidence="17">The sequence shown here is derived from an EMBL/GenBank/DDBJ whole genome shotgun (WGS) entry which is preliminary data.</text>
</comment>
<dbReference type="Pfam" id="PF07715">
    <property type="entry name" value="Plug"/>
    <property type="match status" value="1"/>
</dbReference>
<dbReference type="Gene3D" id="2.40.170.20">
    <property type="entry name" value="TonB-dependent receptor, beta-barrel domain"/>
    <property type="match status" value="1"/>
</dbReference>
<evidence type="ECO:0000256" key="11">
    <source>
        <dbReference type="PROSITE-ProRule" id="PRU01360"/>
    </source>
</evidence>
<dbReference type="PANTHER" id="PTHR30069">
    <property type="entry name" value="TONB-DEPENDENT OUTER MEMBRANE RECEPTOR"/>
    <property type="match status" value="1"/>
</dbReference>
<keyword evidence="5 11" id="KW-0812">Transmembrane</keyword>
<dbReference type="InterPro" id="IPR010949">
    <property type="entry name" value="TonB_Hb/transfer/lactofer_rcpt"/>
</dbReference>
<evidence type="ECO:0000256" key="14">
    <source>
        <dbReference type="SAM" id="SignalP"/>
    </source>
</evidence>
<organism evidence="17 18">
    <name type="scientific">Pseudoteredinibacter isoporae</name>
    <dbReference type="NCBI Taxonomy" id="570281"/>
    <lineage>
        <taxon>Bacteria</taxon>
        <taxon>Pseudomonadati</taxon>
        <taxon>Pseudomonadota</taxon>
        <taxon>Gammaproteobacteria</taxon>
        <taxon>Cellvibrionales</taxon>
        <taxon>Cellvibrionaceae</taxon>
        <taxon>Pseudoteredinibacter</taxon>
    </lineage>
</organism>
<evidence type="ECO:0000256" key="5">
    <source>
        <dbReference type="ARBA" id="ARBA00022692"/>
    </source>
</evidence>
<keyword evidence="6 14" id="KW-0732">Signal</keyword>
<keyword evidence="9 17" id="KW-0675">Receptor</keyword>
<keyword evidence="7 12" id="KW-0798">TonB box</keyword>
<dbReference type="SUPFAM" id="SSF56935">
    <property type="entry name" value="Porins"/>
    <property type="match status" value="1"/>
</dbReference>
<dbReference type="Gene3D" id="2.170.130.10">
    <property type="entry name" value="TonB-dependent receptor, plug domain"/>
    <property type="match status" value="1"/>
</dbReference>
<evidence type="ECO:0000256" key="4">
    <source>
        <dbReference type="ARBA" id="ARBA00022452"/>
    </source>
</evidence>
<feature type="region of interest" description="Disordered" evidence="13">
    <location>
        <begin position="201"/>
        <end position="231"/>
    </location>
</feature>
<keyword evidence="10 11" id="KW-0998">Cell outer membrane</keyword>
<dbReference type="GO" id="GO:0009279">
    <property type="term" value="C:cell outer membrane"/>
    <property type="evidence" value="ECO:0007669"/>
    <property type="project" value="UniProtKB-SubCell"/>
</dbReference>
<dbReference type="InterPro" id="IPR039426">
    <property type="entry name" value="TonB-dep_rcpt-like"/>
</dbReference>
<dbReference type="RefSeq" id="WP_166843396.1">
    <property type="nucleotide sequence ID" value="NZ_JAAONY010000004.1"/>
</dbReference>